<gene>
    <name evidence="3" type="ORF">SERIO_v1c09500</name>
</gene>
<evidence type="ECO:0000313" key="3">
    <source>
        <dbReference type="EMBL" id="AKM54508.1"/>
    </source>
</evidence>
<evidence type="ECO:0000256" key="1">
    <source>
        <dbReference type="SAM" id="Phobius"/>
    </source>
</evidence>
<feature type="transmembrane region" description="Helical" evidence="1">
    <location>
        <begin position="21"/>
        <end position="46"/>
    </location>
</feature>
<name>A0A0H3XI45_9MOLU</name>
<feature type="transmembrane region" description="Helical" evidence="1">
    <location>
        <begin position="326"/>
        <end position="345"/>
    </location>
</feature>
<dbReference type="InterPro" id="IPR000326">
    <property type="entry name" value="PAP2/HPO"/>
</dbReference>
<organism evidence="3 4">
    <name type="scientific">Spiroplasma eriocheiris</name>
    <dbReference type="NCBI Taxonomy" id="315358"/>
    <lineage>
        <taxon>Bacteria</taxon>
        <taxon>Bacillati</taxon>
        <taxon>Mycoplasmatota</taxon>
        <taxon>Mollicutes</taxon>
        <taxon>Entomoplasmatales</taxon>
        <taxon>Spiroplasmataceae</taxon>
        <taxon>Spiroplasma</taxon>
    </lineage>
</organism>
<dbReference type="EMBL" id="CP011856">
    <property type="protein sequence ID" value="AKM54508.1"/>
    <property type="molecule type" value="Genomic_DNA"/>
</dbReference>
<feature type="transmembrane region" description="Helical" evidence="1">
    <location>
        <begin position="199"/>
        <end position="216"/>
    </location>
</feature>
<feature type="transmembrane region" description="Helical" evidence="1">
    <location>
        <begin position="157"/>
        <end position="179"/>
    </location>
</feature>
<feature type="transmembrane region" description="Helical" evidence="1">
    <location>
        <begin position="112"/>
        <end position="137"/>
    </location>
</feature>
<dbReference type="Pfam" id="PF01569">
    <property type="entry name" value="PAP2"/>
    <property type="match status" value="1"/>
</dbReference>
<evidence type="ECO:0000313" key="4">
    <source>
        <dbReference type="Proteomes" id="UP000035661"/>
    </source>
</evidence>
<dbReference type="PATRIC" id="fig|743698.3.peg.959"/>
<keyword evidence="1" id="KW-1133">Transmembrane helix</keyword>
<dbReference type="STRING" id="315358.SERIO_v1c09500"/>
<dbReference type="AlphaFoldDB" id="A0A0H3XI45"/>
<reference evidence="3 4" key="1">
    <citation type="journal article" date="2015" name="Genome Biol. Evol.">
        <title>Found and Lost: The Fates of Horizontally Acquired Genes in Arthropod-Symbiotic Spiroplasma.</title>
        <authorList>
            <person name="Lo W.S."/>
            <person name="Gasparich G.E."/>
            <person name="Kuo C.H."/>
        </authorList>
    </citation>
    <scope>NUCLEOTIDE SEQUENCE [LARGE SCALE GENOMIC DNA]</scope>
    <source>
        <strain evidence="4">TDA-040725-5</strain>
    </source>
</reference>
<dbReference type="RefSeq" id="WP_047791707.1">
    <property type="nucleotide sequence ID" value="NZ_CP011856.1"/>
</dbReference>
<keyword evidence="4" id="KW-1185">Reference proteome</keyword>
<protein>
    <recommendedName>
        <fullName evidence="2">Phosphatidic acid phosphatase type 2/haloperoxidase domain-containing protein</fullName>
    </recommendedName>
</protein>
<dbReference type="Proteomes" id="UP000035661">
    <property type="component" value="Chromosome"/>
</dbReference>
<feature type="domain" description="Phosphatidic acid phosphatase type 2/haloperoxidase" evidence="2">
    <location>
        <begin position="238"/>
        <end position="373"/>
    </location>
</feature>
<feature type="transmembrane region" description="Helical" evidence="1">
    <location>
        <begin position="293"/>
        <end position="314"/>
    </location>
</feature>
<keyword evidence="1" id="KW-0812">Transmembrane</keyword>
<dbReference type="CDD" id="cd01610">
    <property type="entry name" value="PAP2_like"/>
    <property type="match status" value="1"/>
</dbReference>
<evidence type="ECO:0000259" key="2">
    <source>
        <dbReference type="Pfam" id="PF01569"/>
    </source>
</evidence>
<dbReference type="Gene3D" id="1.20.144.10">
    <property type="entry name" value="Phosphatidic acid phosphatase type 2/haloperoxidase"/>
    <property type="match status" value="1"/>
</dbReference>
<keyword evidence="1" id="KW-0472">Membrane</keyword>
<feature type="transmembrane region" description="Helical" evidence="1">
    <location>
        <begin position="80"/>
        <end position="100"/>
    </location>
</feature>
<dbReference type="SUPFAM" id="SSF48317">
    <property type="entry name" value="Acid phosphatase/Vanadium-dependent haloperoxidase"/>
    <property type="match status" value="1"/>
</dbReference>
<accession>A0A0H3XI45</accession>
<feature type="transmembrane region" description="Helical" evidence="1">
    <location>
        <begin position="351"/>
        <end position="373"/>
    </location>
</feature>
<dbReference type="KEGG" id="seri:SERIO_v1c09500"/>
<reference evidence="4" key="2">
    <citation type="submission" date="2015-06" db="EMBL/GenBank/DDBJ databases">
        <title>Complete genome sequence of Spiroplasma eriocheiris TDA-040725-5 (DSM 21848).</title>
        <authorList>
            <person name="Lo W.-S."/>
            <person name="Kuo C.-H."/>
        </authorList>
    </citation>
    <scope>NUCLEOTIDE SEQUENCE [LARGE SCALE GENOMIC DNA]</scope>
    <source>
        <strain evidence="4">TDA-040725-5</strain>
    </source>
</reference>
<sequence>MKSTNPTRSVKANFFTNKNSHWYFFAIPLLIIFVINLGLLIASAWYGVDYQIAAVLAGGLNNEFGKYWALFYNQLGNTELFVVLLIYLAILLETLFLVKIKRNKIKFKNNYWIVNSYYIIVGLGWVIGNSLTIAFIPTTDEGFGFGIDYILLDSMKYRLTGSILAFIYQTVLLGLGLYYVRFKLVKTNRILTEQAWIKAVKGVSFLIITYLVVAILKGSTQRTYYYNAIFGDLIRAHPDLLSHYLQQSEFKYGYNLGSGYVDNIPWEYQYPWWKPTSLIDNPNMPVFNLPWEYAFPSGHINATFCSGALIILFLKNSDNKEVNWKVKGLFVIWLIHIISINFALIVERMHWISDTAFTFVFSILMILAVHFGVNKIFKNHLNREPALLLT</sequence>
<dbReference type="InterPro" id="IPR036938">
    <property type="entry name" value="PAP2/HPO_sf"/>
</dbReference>
<proteinExistence type="predicted"/>